<protein>
    <submittedName>
        <fullName evidence="1">Uncharacterized protein</fullName>
    </submittedName>
</protein>
<accession>A0A8S5R3W9</accession>
<sequence>MTKKLDIIENQIKLGQVKTITSNGGTFIDFVQLLFSPTTKAQFAPSDNLKEIIFSVTDNNLDLPQLECNMSKDTLRDLIISLKTVYNELEDENK</sequence>
<dbReference type="EMBL" id="BK015807">
    <property type="protein sequence ID" value="DAE26064.1"/>
    <property type="molecule type" value="Genomic_DNA"/>
</dbReference>
<evidence type="ECO:0000313" key="1">
    <source>
        <dbReference type="EMBL" id="DAE26064.1"/>
    </source>
</evidence>
<name>A0A8S5R3W9_9CAUD</name>
<proteinExistence type="predicted"/>
<organism evidence="1">
    <name type="scientific">Siphoviridae sp. ctEkS11</name>
    <dbReference type="NCBI Taxonomy" id="2827272"/>
    <lineage>
        <taxon>Viruses</taxon>
        <taxon>Duplodnaviria</taxon>
        <taxon>Heunggongvirae</taxon>
        <taxon>Uroviricota</taxon>
        <taxon>Caudoviricetes</taxon>
    </lineage>
</organism>
<reference evidence="1" key="1">
    <citation type="journal article" date="2021" name="Proc. Natl. Acad. Sci. U.S.A.">
        <title>A Catalog of Tens of Thousands of Viruses from Human Metagenomes Reveals Hidden Associations with Chronic Diseases.</title>
        <authorList>
            <person name="Tisza M.J."/>
            <person name="Buck C.B."/>
        </authorList>
    </citation>
    <scope>NUCLEOTIDE SEQUENCE</scope>
    <source>
        <strain evidence="1">CtEkS11</strain>
    </source>
</reference>